<dbReference type="SUPFAM" id="SSF81324">
    <property type="entry name" value="Voltage-gated potassium channels"/>
    <property type="match status" value="1"/>
</dbReference>
<feature type="region of interest" description="Disordered" evidence="2">
    <location>
        <begin position="1"/>
        <end position="20"/>
    </location>
</feature>
<evidence type="ECO:0000259" key="4">
    <source>
        <dbReference type="PROSITE" id="PS51201"/>
    </source>
</evidence>
<organism evidence="5 6">
    <name type="scientific">Propioniciclava flava</name>
    <dbReference type="NCBI Taxonomy" id="2072026"/>
    <lineage>
        <taxon>Bacteria</taxon>
        <taxon>Bacillati</taxon>
        <taxon>Actinomycetota</taxon>
        <taxon>Actinomycetes</taxon>
        <taxon>Propionibacteriales</taxon>
        <taxon>Propionibacteriaceae</taxon>
        <taxon>Propioniciclava</taxon>
    </lineage>
</organism>
<gene>
    <name evidence="5" type="ORF">C1706_02400</name>
</gene>
<comment type="caution">
    <text evidence="5">The sequence shown here is derived from an EMBL/GenBank/DDBJ whole genome shotgun (WGS) entry which is preliminary data.</text>
</comment>
<dbReference type="GO" id="GO:0006813">
    <property type="term" value="P:potassium ion transport"/>
    <property type="evidence" value="ECO:0007669"/>
    <property type="project" value="InterPro"/>
</dbReference>
<keyword evidence="3" id="KW-1133">Transmembrane helix</keyword>
<evidence type="ECO:0000256" key="2">
    <source>
        <dbReference type="SAM" id="MobiDB-lite"/>
    </source>
</evidence>
<dbReference type="RefSeq" id="WP_129457588.1">
    <property type="nucleotide sequence ID" value="NZ_PPCV01000001.1"/>
</dbReference>
<dbReference type="AlphaFoldDB" id="A0A4Q2EJQ0"/>
<dbReference type="Pfam" id="PF02254">
    <property type="entry name" value="TrkA_N"/>
    <property type="match status" value="1"/>
</dbReference>
<dbReference type="GO" id="GO:0005886">
    <property type="term" value="C:plasma membrane"/>
    <property type="evidence" value="ECO:0007669"/>
    <property type="project" value="UniProtKB-SubCell"/>
</dbReference>
<dbReference type="EMBL" id="PPCV01000001">
    <property type="protein sequence ID" value="RXW33619.1"/>
    <property type="molecule type" value="Genomic_DNA"/>
</dbReference>
<sequence length="585" mass="63830">MRRTRTSARTPRRRNPLRRRTVRIPDPVQPTDALFLALRKLRAPLITVVAVFSVGVTGLTLIPGTDPAGRPWHMSVFDALYLMSFTATTIGFGEIPYPLSYPQRAWVIVCIFASVIGWAYFIGITLGLLQDRAFRLALARQSFVRKVTSLRRPFLIVAGYGQMGQMVAEKLDARGRSCVILDADPASLAALANAQLSSDIPALVADARDPASLGLAGLGSPYCAGVLALTHDDEVNLAIVMAVSLLRDDVPVIACANDRLTVGAMHDFGADAVVNAFERYGNYLVMRLRHPDTYRLVMWLTAMSGEPLPPDTEEHEDGHWVIASNDHFGRELAQDLDDGGLNWSLVRPEDGPPDVSGSVGFVAGSDQDAVNLALAGHARLQSPDIFVVVRQSSSRAKPLLEAMAPDSVFIPAQLSVSEALSRVITPDFWEFVSYLWTLDDKAADSLLSRIVQRMGRGSPDSDRFVIDDVQAPAVARWLHAGHPLRLGDLFRHPDDRSIPLRALPVTLIRGGETTFEPAFETPLRLGDTVVLIGQTSAFATMTAGLIYDHVVAYLASGIQVPATWVGRLLARGRRAELLAWQSGQH</sequence>
<dbReference type="Pfam" id="PF07885">
    <property type="entry name" value="Ion_trans_2"/>
    <property type="match status" value="1"/>
</dbReference>
<dbReference type="SUPFAM" id="SSF51735">
    <property type="entry name" value="NAD(P)-binding Rossmann-fold domains"/>
    <property type="match status" value="2"/>
</dbReference>
<dbReference type="PANTHER" id="PTHR43833">
    <property type="entry name" value="POTASSIUM CHANNEL PROTEIN 2-RELATED-RELATED"/>
    <property type="match status" value="1"/>
</dbReference>
<evidence type="ECO:0000256" key="1">
    <source>
        <dbReference type="ARBA" id="ARBA00004651"/>
    </source>
</evidence>
<dbReference type="OrthoDB" id="9781411at2"/>
<evidence type="ECO:0000256" key="3">
    <source>
        <dbReference type="SAM" id="Phobius"/>
    </source>
</evidence>
<keyword evidence="3" id="KW-0812">Transmembrane</keyword>
<name>A0A4Q2EJQ0_9ACTN</name>
<evidence type="ECO:0000313" key="6">
    <source>
        <dbReference type="Proteomes" id="UP000290624"/>
    </source>
</evidence>
<feature type="transmembrane region" description="Helical" evidence="3">
    <location>
        <begin position="105"/>
        <end position="129"/>
    </location>
</feature>
<dbReference type="Gene3D" id="3.40.50.720">
    <property type="entry name" value="NAD(P)-binding Rossmann-like Domain"/>
    <property type="match status" value="1"/>
</dbReference>
<comment type="subcellular location">
    <subcellularLocation>
        <location evidence="1">Cell membrane</location>
        <topology evidence="1">Multi-pass membrane protein</topology>
    </subcellularLocation>
</comment>
<keyword evidence="6" id="KW-1185">Reference proteome</keyword>
<feature type="transmembrane region" description="Helical" evidence="3">
    <location>
        <begin position="74"/>
        <end position="93"/>
    </location>
</feature>
<reference evidence="5 6" key="1">
    <citation type="submission" date="2018-01" db="EMBL/GenBank/DDBJ databases">
        <title>Lactibacter flavus gen. nov., sp. nov., a novel bacterium of the family Propionibacteriaceae isolated from raw milk and dairy products.</title>
        <authorList>
            <person name="Wenning M."/>
            <person name="Breitenwieser F."/>
            <person name="Huptas C."/>
            <person name="von Neubeck M."/>
            <person name="Busse H.-J."/>
            <person name="Scherer S."/>
        </authorList>
    </citation>
    <scope>NUCLEOTIDE SEQUENCE [LARGE SCALE GENOMIC DNA]</scope>
    <source>
        <strain evidence="5 6">VG341</strain>
    </source>
</reference>
<proteinExistence type="predicted"/>
<dbReference type="Proteomes" id="UP000290624">
    <property type="component" value="Unassembled WGS sequence"/>
</dbReference>
<dbReference type="InterPro" id="IPR050721">
    <property type="entry name" value="Trk_Ktr_HKT_K-transport"/>
</dbReference>
<dbReference type="PROSITE" id="PS51201">
    <property type="entry name" value="RCK_N"/>
    <property type="match status" value="1"/>
</dbReference>
<evidence type="ECO:0000313" key="5">
    <source>
        <dbReference type="EMBL" id="RXW33619.1"/>
    </source>
</evidence>
<dbReference type="InterPro" id="IPR003148">
    <property type="entry name" value="RCK_N"/>
</dbReference>
<accession>A0A4Q2EJQ0</accession>
<feature type="domain" description="RCK N-terminal" evidence="4">
    <location>
        <begin position="152"/>
        <end position="274"/>
    </location>
</feature>
<feature type="transmembrane region" description="Helical" evidence="3">
    <location>
        <begin position="43"/>
        <end position="62"/>
    </location>
</feature>
<dbReference type="InterPro" id="IPR013099">
    <property type="entry name" value="K_chnl_dom"/>
</dbReference>
<protein>
    <submittedName>
        <fullName evidence="5">Potassium transporter</fullName>
    </submittedName>
</protein>
<keyword evidence="3" id="KW-0472">Membrane</keyword>
<dbReference type="Gene3D" id="1.10.287.70">
    <property type="match status" value="1"/>
</dbReference>
<dbReference type="InterPro" id="IPR036291">
    <property type="entry name" value="NAD(P)-bd_dom_sf"/>
</dbReference>